<proteinExistence type="predicted"/>
<name>A0A7R9IXX5_TIMCA</name>
<dbReference type="InterPro" id="IPR043504">
    <property type="entry name" value="Peptidase_S1_PA_chymotrypsin"/>
</dbReference>
<dbReference type="EMBL" id="OE179484">
    <property type="protein sequence ID" value="CAD7568931.1"/>
    <property type="molecule type" value="Genomic_DNA"/>
</dbReference>
<dbReference type="PROSITE" id="PS50240">
    <property type="entry name" value="TRYPSIN_DOM"/>
    <property type="match status" value="1"/>
</dbReference>
<evidence type="ECO:0000259" key="5">
    <source>
        <dbReference type="PROSITE" id="PS50240"/>
    </source>
</evidence>
<dbReference type="Gene3D" id="2.40.10.10">
    <property type="entry name" value="Trypsin-like serine proteases"/>
    <property type="match status" value="1"/>
</dbReference>
<sequence length="306" mass="34995">MTHEVILSKSEIALSPRPAHNVGRVTIRSQPRDVNGRTFYVVIGAINLQEDMDSPRVKNIPVEKIYIHPLYHRIQPSYQEHSSYQGHGNQTWDLGYGCQCTNIEPARIRPLLKLSMLISRSKSETNIKILGNKYSWDKKTCDLIGWRREKDDRSLVPGLRKIKVDTLPYKKCGSSKDILRSRGYICSKSPSMAKGPCDGKHSGLLVCDHLLVGFLTRENKCDDEKFREYVDIGYLENWVRLWVQNIPSERKGESPAMTTRPHIYMIAFPVLLCDLTFVLKTTIDFLLHGLLNILKVASLAKQFRLG</sequence>
<keyword evidence="4" id="KW-1015">Disulfide bond</keyword>
<dbReference type="SUPFAM" id="SSF50494">
    <property type="entry name" value="Trypsin-like serine proteases"/>
    <property type="match status" value="1"/>
</dbReference>
<keyword evidence="1" id="KW-0645">Protease</keyword>
<keyword evidence="3" id="KW-0720">Serine protease</keyword>
<evidence type="ECO:0000256" key="1">
    <source>
        <dbReference type="ARBA" id="ARBA00022670"/>
    </source>
</evidence>
<evidence type="ECO:0000256" key="3">
    <source>
        <dbReference type="ARBA" id="ARBA00022825"/>
    </source>
</evidence>
<protein>
    <submittedName>
        <fullName evidence="6">(California timema) hypothetical protein</fullName>
    </submittedName>
</protein>
<dbReference type="InterPro" id="IPR009003">
    <property type="entry name" value="Peptidase_S1_PA"/>
</dbReference>
<accession>A0A7R9IXX5</accession>
<dbReference type="GO" id="GO:0004252">
    <property type="term" value="F:serine-type endopeptidase activity"/>
    <property type="evidence" value="ECO:0007669"/>
    <property type="project" value="InterPro"/>
</dbReference>
<gene>
    <name evidence="6" type="ORF">TCMB3V08_LOCUS1681</name>
</gene>
<keyword evidence="2" id="KW-0378">Hydrolase</keyword>
<dbReference type="InterPro" id="IPR001254">
    <property type="entry name" value="Trypsin_dom"/>
</dbReference>
<evidence type="ECO:0000313" key="6">
    <source>
        <dbReference type="EMBL" id="CAD7568931.1"/>
    </source>
</evidence>
<dbReference type="PANTHER" id="PTHR24276">
    <property type="entry name" value="POLYSERASE-RELATED"/>
    <property type="match status" value="1"/>
</dbReference>
<dbReference type="AlphaFoldDB" id="A0A7R9IXX5"/>
<reference evidence="6" key="1">
    <citation type="submission" date="2020-11" db="EMBL/GenBank/DDBJ databases">
        <authorList>
            <person name="Tran Van P."/>
        </authorList>
    </citation>
    <scope>NUCLEOTIDE SEQUENCE</scope>
</reference>
<organism evidence="6">
    <name type="scientific">Timema californicum</name>
    <name type="common">California timema</name>
    <name type="synonym">Walking stick</name>
    <dbReference type="NCBI Taxonomy" id="61474"/>
    <lineage>
        <taxon>Eukaryota</taxon>
        <taxon>Metazoa</taxon>
        <taxon>Ecdysozoa</taxon>
        <taxon>Arthropoda</taxon>
        <taxon>Hexapoda</taxon>
        <taxon>Insecta</taxon>
        <taxon>Pterygota</taxon>
        <taxon>Neoptera</taxon>
        <taxon>Polyneoptera</taxon>
        <taxon>Phasmatodea</taxon>
        <taxon>Timematodea</taxon>
        <taxon>Timematoidea</taxon>
        <taxon>Timematidae</taxon>
        <taxon>Timema</taxon>
    </lineage>
</organism>
<feature type="domain" description="Peptidase S1" evidence="5">
    <location>
        <begin position="19"/>
        <end position="244"/>
    </location>
</feature>
<dbReference type="GO" id="GO:0006508">
    <property type="term" value="P:proteolysis"/>
    <property type="evidence" value="ECO:0007669"/>
    <property type="project" value="UniProtKB-KW"/>
</dbReference>
<dbReference type="InterPro" id="IPR050430">
    <property type="entry name" value="Peptidase_S1"/>
</dbReference>
<evidence type="ECO:0000256" key="2">
    <source>
        <dbReference type="ARBA" id="ARBA00022801"/>
    </source>
</evidence>
<dbReference type="PANTHER" id="PTHR24276:SF96">
    <property type="entry name" value="PEPTIDASE S1 DOMAIN-CONTAINING PROTEIN"/>
    <property type="match status" value="1"/>
</dbReference>
<evidence type="ECO:0000256" key="4">
    <source>
        <dbReference type="ARBA" id="ARBA00023157"/>
    </source>
</evidence>